<sequence>MNPDFGGDVDQDLLELWESDTSLNSINSFNDSINDYNSDNIDANITFSAPQSDDQLCAAFQENYLSFIEPPPPPTLILPLSDHLSLRSSSRNSKKVSFSSSSESSLSFDYSSEESFVPSTPPPKQRPKRSTRAKSTPPIKKASSPREFCSPRGRGRPKKDDDDVDDDKLIHKRKYARAYREQHQQAVKNYQLCAMDFYNTLVASGINVKQKFPQHSKIIQKLIEKMPVTKSTANAKASKKCSRRRY</sequence>
<dbReference type="WBParaSite" id="PSU_v2.g451.t1">
    <property type="protein sequence ID" value="PSU_v2.g451.t1"/>
    <property type="gene ID" value="PSU_v2.g451"/>
</dbReference>
<evidence type="ECO:0000313" key="3">
    <source>
        <dbReference type="WBParaSite" id="PSU_v2.g451.t1"/>
    </source>
</evidence>
<feature type="region of interest" description="Disordered" evidence="1">
    <location>
        <begin position="111"/>
        <end position="168"/>
    </location>
</feature>
<dbReference type="Proteomes" id="UP000887577">
    <property type="component" value="Unplaced"/>
</dbReference>
<reference evidence="3" key="1">
    <citation type="submission" date="2022-11" db="UniProtKB">
        <authorList>
            <consortium name="WormBaseParasite"/>
        </authorList>
    </citation>
    <scope>IDENTIFICATION</scope>
</reference>
<name>A0A914YWM7_9BILA</name>
<evidence type="ECO:0000256" key="1">
    <source>
        <dbReference type="SAM" id="MobiDB-lite"/>
    </source>
</evidence>
<protein>
    <submittedName>
        <fullName evidence="3">Uncharacterized protein</fullName>
    </submittedName>
</protein>
<organism evidence="2 3">
    <name type="scientific">Panagrolaimus superbus</name>
    <dbReference type="NCBI Taxonomy" id="310955"/>
    <lineage>
        <taxon>Eukaryota</taxon>
        <taxon>Metazoa</taxon>
        <taxon>Ecdysozoa</taxon>
        <taxon>Nematoda</taxon>
        <taxon>Chromadorea</taxon>
        <taxon>Rhabditida</taxon>
        <taxon>Tylenchina</taxon>
        <taxon>Panagrolaimomorpha</taxon>
        <taxon>Panagrolaimoidea</taxon>
        <taxon>Panagrolaimidae</taxon>
        <taxon>Panagrolaimus</taxon>
    </lineage>
</organism>
<dbReference type="AlphaFoldDB" id="A0A914YWM7"/>
<accession>A0A914YWM7</accession>
<keyword evidence="2" id="KW-1185">Reference proteome</keyword>
<evidence type="ECO:0000313" key="2">
    <source>
        <dbReference type="Proteomes" id="UP000887577"/>
    </source>
</evidence>
<proteinExistence type="predicted"/>